<dbReference type="AlphaFoldDB" id="A0ABD1F110"/>
<dbReference type="InterPro" id="IPR001295">
    <property type="entry name" value="Dihydroorotate_DH_CS"/>
</dbReference>
<keyword evidence="10" id="KW-0809">Transit peptide</keyword>
<dbReference type="Gene3D" id="3.20.20.70">
    <property type="entry name" value="Aldolase class I"/>
    <property type="match status" value="1"/>
</dbReference>
<comment type="pathway">
    <text evidence="2 16">Pyrimidine metabolism; UMP biosynthesis via de novo pathway; orotate from (S)-dihydroorotate (quinone route): step 1/1.</text>
</comment>
<dbReference type="PANTHER" id="PTHR48109:SF4">
    <property type="entry name" value="DIHYDROOROTATE DEHYDROGENASE (QUINONE), MITOCHONDRIAL"/>
    <property type="match status" value="1"/>
</dbReference>
<evidence type="ECO:0000256" key="13">
    <source>
        <dbReference type="ARBA" id="ARBA00023128"/>
    </source>
</evidence>
<evidence type="ECO:0000259" key="17">
    <source>
        <dbReference type="Pfam" id="PF01180"/>
    </source>
</evidence>
<comment type="cofactor">
    <cofactor evidence="16">
        <name>FMN</name>
        <dbReference type="ChEBI" id="CHEBI:58210"/>
    </cofactor>
    <text evidence="16">Binds 1 FMN per subunit.</text>
</comment>
<accession>A0ABD1F110</accession>
<evidence type="ECO:0000313" key="19">
    <source>
        <dbReference type="Proteomes" id="UP001566132"/>
    </source>
</evidence>
<keyword evidence="14" id="KW-0472">Membrane</keyword>
<comment type="similarity">
    <text evidence="3 16">Belongs to the dihydroorotate dehydrogenase family. Type 2 subfamily.</text>
</comment>
<evidence type="ECO:0000256" key="9">
    <source>
        <dbReference type="ARBA" id="ARBA00022792"/>
    </source>
</evidence>
<dbReference type="NCBIfam" id="NF003645">
    <property type="entry name" value="PRK05286.1-2"/>
    <property type="match status" value="1"/>
</dbReference>
<evidence type="ECO:0000256" key="12">
    <source>
        <dbReference type="ARBA" id="ARBA00023002"/>
    </source>
</evidence>
<dbReference type="NCBIfam" id="TIGR01036">
    <property type="entry name" value="pyrD_sub2"/>
    <property type="match status" value="1"/>
</dbReference>
<keyword evidence="9 16" id="KW-0999">Mitochondrion inner membrane</keyword>
<dbReference type="NCBIfam" id="NF003652">
    <property type="entry name" value="PRK05286.2-5"/>
    <property type="match status" value="1"/>
</dbReference>
<evidence type="ECO:0000256" key="8">
    <source>
        <dbReference type="ARBA" id="ARBA00022692"/>
    </source>
</evidence>
<evidence type="ECO:0000256" key="4">
    <source>
        <dbReference type="ARBA" id="ARBA00012791"/>
    </source>
</evidence>
<keyword evidence="8" id="KW-0812">Transmembrane</keyword>
<keyword evidence="7 16" id="KW-0288">FMN</keyword>
<evidence type="ECO:0000256" key="15">
    <source>
        <dbReference type="ARBA" id="ARBA00048639"/>
    </source>
</evidence>
<comment type="subcellular location">
    <subcellularLocation>
        <location evidence="1 16">Mitochondrion inner membrane</location>
        <topology evidence="1 16">Single-pass membrane protein</topology>
    </subcellularLocation>
</comment>
<reference evidence="18 19" key="1">
    <citation type="submission" date="2024-05" db="EMBL/GenBank/DDBJ databases">
        <title>Genetic variation in Jamaican populations of the coffee berry borer (Hypothenemus hampei).</title>
        <authorList>
            <person name="Errbii M."/>
            <person name="Myrie A."/>
        </authorList>
    </citation>
    <scope>NUCLEOTIDE SEQUENCE [LARGE SCALE GENOMIC DNA]</scope>
    <source>
        <strain evidence="18">JA-Hopewell-2020-01-JO</strain>
        <tissue evidence="18">Whole body</tissue>
    </source>
</reference>
<keyword evidence="13 16" id="KW-0496">Mitochondrion</keyword>
<organism evidence="18 19">
    <name type="scientific">Hypothenemus hampei</name>
    <name type="common">Coffee berry borer</name>
    <dbReference type="NCBI Taxonomy" id="57062"/>
    <lineage>
        <taxon>Eukaryota</taxon>
        <taxon>Metazoa</taxon>
        <taxon>Ecdysozoa</taxon>
        <taxon>Arthropoda</taxon>
        <taxon>Hexapoda</taxon>
        <taxon>Insecta</taxon>
        <taxon>Pterygota</taxon>
        <taxon>Neoptera</taxon>
        <taxon>Endopterygota</taxon>
        <taxon>Coleoptera</taxon>
        <taxon>Polyphaga</taxon>
        <taxon>Cucujiformia</taxon>
        <taxon>Curculionidae</taxon>
        <taxon>Scolytinae</taxon>
        <taxon>Hypothenemus</taxon>
    </lineage>
</organism>
<dbReference type="InterPro" id="IPR013785">
    <property type="entry name" value="Aldolase_TIM"/>
</dbReference>
<keyword evidence="12 16" id="KW-0560">Oxidoreductase</keyword>
<dbReference type="EC" id="1.3.5.2" evidence="4 16"/>
<dbReference type="PANTHER" id="PTHR48109">
    <property type="entry name" value="DIHYDROOROTATE DEHYDROGENASE (QUINONE), MITOCHONDRIAL-RELATED"/>
    <property type="match status" value="1"/>
</dbReference>
<dbReference type="FunFam" id="3.20.20.70:FF:000066">
    <property type="entry name" value="Dihydroorotate dehydrogenase (quinone), mitochondrial"/>
    <property type="match status" value="1"/>
</dbReference>
<evidence type="ECO:0000256" key="2">
    <source>
        <dbReference type="ARBA" id="ARBA00005161"/>
    </source>
</evidence>
<dbReference type="Proteomes" id="UP001566132">
    <property type="component" value="Unassembled WGS sequence"/>
</dbReference>
<keyword evidence="6 16" id="KW-0285">Flavoprotein</keyword>
<dbReference type="InterPro" id="IPR050074">
    <property type="entry name" value="DHO_dehydrogenase"/>
</dbReference>
<evidence type="ECO:0000256" key="11">
    <source>
        <dbReference type="ARBA" id="ARBA00022989"/>
    </source>
</evidence>
<evidence type="ECO:0000256" key="5">
    <source>
        <dbReference type="ARBA" id="ARBA00017599"/>
    </source>
</evidence>
<dbReference type="GO" id="GO:0106430">
    <property type="term" value="F:dihydroorotate dehydrogenase (quinone) activity"/>
    <property type="evidence" value="ECO:0007669"/>
    <property type="project" value="UniProtKB-EC"/>
</dbReference>
<feature type="domain" description="Dihydroorotate dehydrogenase catalytic" evidence="17">
    <location>
        <begin position="76"/>
        <end position="371"/>
    </location>
</feature>
<comment type="catalytic activity">
    <reaction evidence="15 16">
        <text>(S)-dihydroorotate + a quinone = orotate + a quinol</text>
        <dbReference type="Rhea" id="RHEA:30187"/>
        <dbReference type="ChEBI" id="CHEBI:24646"/>
        <dbReference type="ChEBI" id="CHEBI:30839"/>
        <dbReference type="ChEBI" id="CHEBI:30864"/>
        <dbReference type="ChEBI" id="CHEBI:132124"/>
        <dbReference type="EC" id="1.3.5.2"/>
    </reaction>
</comment>
<dbReference type="CDD" id="cd04738">
    <property type="entry name" value="DHOD_2_like"/>
    <property type="match status" value="1"/>
</dbReference>
<proteinExistence type="inferred from homology"/>
<dbReference type="SUPFAM" id="SSF51395">
    <property type="entry name" value="FMN-linked oxidoreductases"/>
    <property type="match status" value="1"/>
</dbReference>
<dbReference type="Pfam" id="PF01180">
    <property type="entry name" value="DHO_dh"/>
    <property type="match status" value="1"/>
</dbReference>
<evidence type="ECO:0000256" key="14">
    <source>
        <dbReference type="ARBA" id="ARBA00023136"/>
    </source>
</evidence>
<evidence type="ECO:0000256" key="6">
    <source>
        <dbReference type="ARBA" id="ARBA00022630"/>
    </source>
</evidence>
<evidence type="ECO:0000256" key="16">
    <source>
        <dbReference type="RuleBase" id="RU361255"/>
    </source>
</evidence>
<sequence>MGFSFKTKIKSLLCICCGATSLYAGVSIYKNDEKFYKESLMPLIHLLDPERAHRLAVFISKYRLVSKSQFKDSNVLKIRIFGKEFSNPIGLAAGFDKNGEAVMGLKDIGFGFVEIGSVTPLPQPGNDKPRLFRLSEDRAVINRYGFNSNGHKDVLMRMEQLRRNPDLPIIGLNLGKNKTSEDPVKDYVDGIETFGRVSDYLVINISSPNTPNLRTLQNKENLRHLLKAVVAARNALDVNPKPPLLLKLAPDLTEQEKKDIANIISEKDCKVEGLIISNTTIERPSLKSAYQKEAGGLSGAPLRDVSTQMIKEMTLLTKGDLVIIGVGGIFTGKDAYEKIRAGASLVQVYSSMVYEGPPIISKIKRELEDILKKEGHENIIQIIGKDVRK</sequence>
<evidence type="ECO:0000256" key="10">
    <source>
        <dbReference type="ARBA" id="ARBA00022946"/>
    </source>
</evidence>
<dbReference type="PROSITE" id="PS00912">
    <property type="entry name" value="DHODEHASE_2"/>
    <property type="match status" value="1"/>
</dbReference>
<keyword evidence="19" id="KW-1185">Reference proteome</keyword>
<gene>
    <name evidence="18" type="ORF">ABEB36_003753</name>
</gene>
<evidence type="ECO:0000313" key="18">
    <source>
        <dbReference type="EMBL" id="KAL1508938.1"/>
    </source>
</evidence>
<name>A0ABD1F110_HYPHA</name>
<dbReference type="InterPro" id="IPR005720">
    <property type="entry name" value="Dihydroorotate_DH_cat"/>
</dbReference>
<evidence type="ECO:0000256" key="3">
    <source>
        <dbReference type="ARBA" id="ARBA00005359"/>
    </source>
</evidence>
<evidence type="ECO:0000256" key="7">
    <source>
        <dbReference type="ARBA" id="ARBA00022643"/>
    </source>
</evidence>
<dbReference type="InterPro" id="IPR005719">
    <property type="entry name" value="Dihydroorotate_DH_2"/>
</dbReference>
<evidence type="ECO:0000256" key="1">
    <source>
        <dbReference type="ARBA" id="ARBA00004434"/>
    </source>
</evidence>
<dbReference type="GO" id="GO:0005743">
    <property type="term" value="C:mitochondrial inner membrane"/>
    <property type="evidence" value="ECO:0007669"/>
    <property type="project" value="UniProtKB-SubCell"/>
</dbReference>
<dbReference type="PROSITE" id="PS00911">
    <property type="entry name" value="DHODEHASE_1"/>
    <property type="match status" value="1"/>
</dbReference>
<protein>
    <recommendedName>
        <fullName evidence="5 16">Dihydroorotate dehydrogenase (quinone), mitochondrial</fullName>
        <shortName evidence="16">DHOdehase</shortName>
        <ecNumber evidence="4 16">1.3.5.2</ecNumber>
    </recommendedName>
</protein>
<comment type="caution">
    <text evidence="18">The sequence shown here is derived from an EMBL/GenBank/DDBJ whole genome shotgun (WGS) entry which is preliminary data.</text>
</comment>
<keyword evidence="11" id="KW-1133">Transmembrane helix</keyword>
<dbReference type="EMBL" id="JBDJPC010000003">
    <property type="protein sequence ID" value="KAL1508938.1"/>
    <property type="molecule type" value="Genomic_DNA"/>
</dbReference>